<reference evidence="3 4" key="1">
    <citation type="journal article" date="2016" name="Nat. Commun.">
        <title>Extremotolerant tardigrade genome and improved radiotolerance of human cultured cells by tardigrade-unique protein.</title>
        <authorList>
            <person name="Hashimoto T."/>
            <person name="Horikawa D.D."/>
            <person name="Saito Y."/>
            <person name="Kuwahara H."/>
            <person name="Kozuka-Hata H."/>
            <person name="Shin-I T."/>
            <person name="Minakuchi Y."/>
            <person name="Ohishi K."/>
            <person name="Motoyama A."/>
            <person name="Aizu T."/>
            <person name="Enomoto A."/>
            <person name="Kondo K."/>
            <person name="Tanaka S."/>
            <person name="Hara Y."/>
            <person name="Koshikawa S."/>
            <person name="Sagara H."/>
            <person name="Miura T."/>
            <person name="Yokobori S."/>
            <person name="Miyagawa K."/>
            <person name="Suzuki Y."/>
            <person name="Kubo T."/>
            <person name="Oyama M."/>
            <person name="Kohara Y."/>
            <person name="Fujiyama A."/>
            <person name="Arakawa K."/>
            <person name="Katayama T."/>
            <person name="Toyoda A."/>
            <person name="Kunieda T."/>
        </authorList>
    </citation>
    <scope>NUCLEOTIDE SEQUENCE [LARGE SCALE GENOMIC DNA]</scope>
    <source>
        <strain evidence="3 4">YOKOZUNA-1</strain>
    </source>
</reference>
<feature type="region of interest" description="Disordered" evidence="1">
    <location>
        <begin position="521"/>
        <end position="540"/>
    </location>
</feature>
<gene>
    <name evidence="3" type="primary">RvY_00080-1</name>
    <name evidence="3" type="synonym">RvY_00080.1</name>
    <name evidence="3" type="ORF">RvY_00080</name>
</gene>
<evidence type="ECO:0000313" key="4">
    <source>
        <dbReference type="Proteomes" id="UP000186922"/>
    </source>
</evidence>
<proteinExistence type="predicted"/>
<feature type="transmembrane region" description="Helical" evidence="2">
    <location>
        <begin position="236"/>
        <end position="257"/>
    </location>
</feature>
<feature type="transmembrane region" description="Helical" evidence="2">
    <location>
        <begin position="269"/>
        <end position="291"/>
    </location>
</feature>
<keyword evidence="2" id="KW-0812">Transmembrane</keyword>
<dbReference type="Proteomes" id="UP000186922">
    <property type="component" value="Unassembled WGS sequence"/>
</dbReference>
<keyword evidence="4" id="KW-1185">Reference proteome</keyword>
<feature type="transmembrane region" description="Helical" evidence="2">
    <location>
        <begin position="204"/>
        <end position="224"/>
    </location>
</feature>
<sequence>MSFDGLSDGTVNYNLPNVLSALCSSSPLGAQPDFGCSPLHRLFWILSQLYLSGNSLLNDSTTLGGADDLATWLEWNPLDLKWLSTSISQNASDMSLKFPAAETLQLKFGWNERVSVDTNSPLSTEHQPVVSEQQKVQIQIPAVGKALPTITIDGQSSPTIFASISPSPLDGTVTSPNENSTKGILRTFADVVEFFGYLLRGFGLGWLFNIAVLLVTSMVAVLALPHRATLSLASTVLYHTWNILTFAFQSFDIEFVLDGLQALTNSFLVLIRHLTSFVVQVADISGLTLLLDMALSLLGWVSYFGADILHSVFSAGTVAVYKIAVVNGESFQSLLDFITYFFRGIGLGWLIDGTSYVLKTFSTILSRASRNFFPLASDSDTVTPNFDFVNAVKQQRGMKIVTSPTGATLNDDSELYVTNPSSLITIKYFAVLVISSIMLYWASTYKDSWQMITAQWNTIKDGMNKLIVKWKSERDRNAGNLADECEDSDSESLLDETGTMYDTDEELQVLRQDVLVSQPPDQTADINHYQPAQLEGRDTNEEMRLSVSNEVEHPSDRMQGFPFSQPGPAVKQNEWRRFSRPSRTDSRSVPAAVPTDKPQTRSMILPVPDQQGGRTTDGQMPLVYDSVSDLVHETSTFQQRLHEITDEELRSGSTEENPHRSAAEEILRGSFSSVLHDQVSKWVTKLRFPSIADEDDSSTVWETSSYEIESSPRYSIPR</sequence>
<feature type="compositionally biased region" description="Basic and acidic residues" evidence="1">
    <location>
        <begin position="573"/>
        <end position="586"/>
    </location>
</feature>
<dbReference type="AlphaFoldDB" id="A0A1D1ULH3"/>
<keyword evidence="2" id="KW-0472">Membrane</keyword>
<keyword evidence="2" id="KW-1133">Transmembrane helix</keyword>
<feature type="transmembrane region" description="Helical" evidence="2">
    <location>
        <begin position="423"/>
        <end position="442"/>
    </location>
</feature>
<feature type="region of interest" description="Disordered" evidence="1">
    <location>
        <begin position="551"/>
        <end position="615"/>
    </location>
</feature>
<evidence type="ECO:0000256" key="1">
    <source>
        <dbReference type="SAM" id="MobiDB-lite"/>
    </source>
</evidence>
<comment type="caution">
    <text evidence="3">The sequence shown here is derived from an EMBL/GenBank/DDBJ whole genome shotgun (WGS) entry which is preliminary data.</text>
</comment>
<feature type="transmembrane region" description="Helical" evidence="2">
    <location>
        <begin position="297"/>
        <end position="321"/>
    </location>
</feature>
<feature type="compositionally biased region" description="Polar residues" evidence="1">
    <location>
        <begin position="698"/>
        <end position="708"/>
    </location>
</feature>
<evidence type="ECO:0000256" key="2">
    <source>
        <dbReference type="SAM" id="Phobius"/>
    </source>
</evidence>
<protein>
    <submittedName>
        <fullName evidence="3">Uncharacterized protein</fullName>
    </submittedName>
</protein>
<name>A0A1D1ULH3_RAMVA</name>
<accession>A0A1D1ULH3</accession>
<feature type="transmembrane region" description="Helical" evidence="2">
    <location>
        <begin position="333"/>
        <end position="351"/>
    </location>
</feature>
<feature type="region of interest" description="Disordered" evidence="1">
    <location>
        <begin position="693"/>
        <end position="718"/>
    </location>
</feature>
<dbReference type="EMBL" id="BDGG01000001">
    <property type="protein sequence ID" value="GAU87193.1"/>
    <property type="molecule type" value="Genomic_DNA"/>
</dbReference>
<evidence type="ECO:0000313" key="3">
    <source>
        <dbReference type="EMBL" id="GAU87193.1"/>
    </source>
</evidence>
<organism evidence="3 4">
    <name type="scientific">Ramazzottius varieornatus</name>
    <name type="common">Water bear</name>
    <name type="synonym">Tardigrade</name>
    <dbReference type="NCBI Taxonomy" id="947166"/>
    <lineage>
        <taxon>Eukaryota</taxon>
        <taxon>Metazoa</taxon>
        <taxon>Ecdysozoa</taxon>
        <taxon>Tardigrada</taxon>
        <taxon>Eutardigrada</taxon>
        <taxon>Parachela</taxon>
        <taxon>Hypsibioidea</taxon>
        <taxon>Ramazzottiidae</taxon>
        <taxon>Ramazzottius</taxon>
    </lineage>
</organism>